<evidence type="ECO:0000313" key="7">
    <source>
        <dbReference type="EMBL" id="PHK95991.1"/>
    </source>
</evidence>
<dbReference type="PANTHER" id="PTHR43359">
    <property type="entry name" value="FORMATE HYDROGENLYASE SUBUNIT 4"/>
    <property type="match status" value="1"/>
</dbReference>
<evidence type="ECO:0000256" key="3">
    <source>
        <dbReference type="ARBA" id="ARBA00022989"/>
    </source>
</evidence>
<dbReference type="InterPro" id="IPR001694">
    <property type="entry name" value="NADH_UbQ_OxRdtase_su1/FPO"/>
</dbReference>
<sequence>MGAAGGGGGTARGPWPAARPGAGLRHAGAAAPAAGAAARGNAGRAGAVTLFPAILTQLLHAALLVALAPLLVGLVRWLKARLLGRRGAHPLQPWRDLRKLLRKQPVLAEGASPVSVAAPYVALAATLAAALMVPGFARGMALAPMGDLILVGGLLAVARCALALAGMDAGTALGGLGAARAMGFASLAEPAFLLAVMVLAMLAGTTNLDGIGAALGEGPAGLRLPLGLALLALLAVALAGNGRLPVDSPGTTLEPAMVQEAMLLEASGRHLALWEMQAALRLALWLSLLAAVFLPFGTAPADAGPLGWLLGLAAWGLKLGLLALALAAFEAAAARMRVLRVPEFLGAALLLALLGVVLLFLSNGLA</sequence>
<feature type="region of interest" description="Disordered" evidence="5">
    <location>
        <begin position="1"/>
        <end position="23"/>
    </location>
</feature>
<proteinExistence type="predicted"/>
<feature type="transmembrane region" description="Helical" evidence="6">
    <location>
        <begin position="278"/>
        <end position="296"/>
    </location>
</feature>
<comment type="caution">
    <text evidence="7">The sequence shown here is derived from an EMBL/GenBank/DDBJ whole genome shotgun (WGS) entry which is preliminary data.</text>
</comment>
<evidence type="ECO:0000256" key="1">
    <source>
        <dbReference type="ARBA" id="ARBA00004141"/>
    </source>
</evidence>
<gene>
    <name evidence="7" type="ORF">CR162_05165</name>
</gene>
<evidence type="ECO:0000256" key="6">
    <source>
        <dbReference type="SAM" id="Phobius"/>
    </source>
</evidence>
<feature type="transmembrane region" description="Helical" evidence="6">
    <location>
        <begin position="308"/>
        <end position="329"/>
    </location>
</feature>
<evidence type="ECO:0000256" key="2">
    <source>
        <dbReference type="ARBA" id="ARBA00022692"/>
    </source>
</evidence>
<keyword evidence="8" id="KW-1185">Reference proteome</keyword>
<dbReference type="Proteomes" id="UP000223527">
    <property type="component" value="Unassembled WGS sequence"/>
</dbReference>
<keyword evidence="2 6" id="KW-0812">Transmembrane</keyword>
<dbReference type="GO" id="GO:0005886">
    <property type="term" value="C:plasma membrane"/>
    <property type="evidence" value="ECO:0007669"/>
    <property type="project" value="TreeGrafter"/>
</dbReference>
<accession>A0A2C6ZBX8</accession>
<evidence type="ECO:0000256" key="5">
    <source>
        <dbReference type="SAM" id="MobiDB-lite"/>
    </source>
</evidence>
<feature type="transmembrane region" description="Helical" evidence="6">
    <location>
        <begin position="148"/>
        <end position="169"/>
    </location>
</feature>
<dbReference type="GO" id="GO:0016829">
    <property type="term" value="F:lyase activity"/>
    <property type="evidence" value="ECO:0007669"/>
    <property type="project" value="UniProtKB-KW"/>
</dbReference>
<feature type="compositionally biased region" description="Gly residues" evidence="5">
    <location>
        <begin position="1"/>
        <end position="11"/>
    </location>
</feature>
<dbReference type="PANTHER" id="PTHR43359:SF1">
    <property type="entry name" value="FORMATE HYDROGENLYASE SUBUNIT 4-RELATED"/>
    <property type="match status" value="1"/>
</dbReference>
<evidence type="ECO:0000256" key="4">
    <source>
        <dbReference type="ARBA" id="ARBA00023136"/>
    </source>
</evidence>
<keyword evidence="4 6" id="KW-0472">Membrane</keyword>
<keyword evidence="3 6" id="KW-1133">Transmembrane helix</keyword>
<feature type="transmembrane region" description="Helical" evidence="6">
    <location>
        <begin position="58"/>
        <end position="78"/>
    </location>
</feature>
<feature type="transmembrane region" description="Helical" evidence="6">
    <location>
        <begin position="341"/>
        <end position="361"/>
    </location>
</feature>
<feature type="compositionally biased region" description="Low complexity" evidence="5">
    <location>
        <begin position="12"/>
        <end position="23"/>
    </location>
</feature>
<dbReference type="InterPro" id="IPR052561">
    <property type="entry name" value="ComplexI_Subunit1"/>
</dbReference>
<dbReference type="EMBL" id="PDNU01000005">
    <property type="protein sequence ID" value="PHK95991.1"/>
    <property type="molecule type" value="Genomic_DNA"/>
</dbReference>
<dbReference type="Pfam" id="PF00146">
    <property type="entry name" value="NADHdh"/>
    <property type="match status" value="1"/>
</dbReference>
<dbReference type="AlphaFoldDB" id="A0A2C6ZBX8"/>
<evidence type="ECO:0000313" key="8">
    <source>
        <dbReference type="Proteomes" id="UP000223527"/>
    </source>
</evidence>
<feature type="transmembrane region" description="Helical" evidence="6">
    <location>
        <begin position="181"/>
        <end position="202"/>
    </location>
</feature>
<organism evidence="7 8">
    <name type="scientific">Teichococcus rhizosphaerae</name>
    <dbReference type="NCBI Taxonomy" id="1335062"/>
    <lineage>
        <taxon>Bacteria</taxon>
        <taxon>Pseudomonadati</taxon>
        <taxon>Pseudomonadota</taxon>
        <taxon>Alphaproteobacteria</taxon>
        <taxon>Acetobacterales</taxon>
        <taxon>Roseomonadaceae</taxon>
        <taxon>Roseomonas</taxon>
    </lineage>
</organism>
<feature type="transmembrane region" description="Helical" evidence="6">
    <location>
        <begin position="106"/>
        <end position="136"/>
    </location>
</feature>
<name>A0A2C6ZBX8_9PROT</name>
<dbReference type="OrthoDB" id="9778499at2"/>
<reference evidence="7 8" key="1">
    <citation type="submission" date="2017-10" db="EMBL/GenBank/DDBJ databases">
        <authorList>
            <person name="Banno H."/>
            <person name="Chua N.-H."/>
        </authorList>
    </citation>
    <scope>NUCLEOTIDE SEQUENCE [LARGE SCALE GENOMIC DNA]</scope>
    <source>
        <strain evidence="7 8">YW11</strain>
    </source>
</reference>
<keyword evidence="7" id="KW-0456">Lyase</keyword>
<feature type="transmembrane region" description="Helical" evidence="6">
    <location>
        <begin position="222"/>
        <end position="240"/>
    </location>
</feature>
<comment type="subcellular location">
    <subcellularLocation>
        <location evidence="1">Membrane</location>
        <topology evidence="1">Multi-pass membrane protein</topology>
    </subcellularLocation>
</comment>
<protein>
    <submittedName>
        <fullName evidence="7">Formate hydrogenlyase</fullName>
    </submittedName>
</protein>